<evidence type="ECO:0000313" key="1">
    <source>
        <dbReference type="EnsemblPlants" id="KQL00940"/>
    </source>
</evidence>
<reference evidence="1" key="2">
    <citation type="submission" date="2018-08" db="UniProtKB">
        <authorList>
            <consortium name="EnsemblPlants"/>
        </authorList>
    </citation>
    <scope>IDENTIFICATION</scope>
    <source>
        <strain evidence="1">Yugu1</strain>
    </source>
</reference>
<dbReference type="Gramene" id="KQL00940">
    <property type="protein sequence ID" value="KQL00940"/>
    <property type="gene ID" value="SETIT_015831mg"/>
</dbReference>
<organism evidence="1 2">
    <name type="scientific">Setaria italica</name>
    <name type="common">Foxtail millet</name>
    <name type="synonym">Panicum italicum</name>
    <dbReference type="NCBI Taxonomy" id="4555"/>
    <lineage>
        <taxon>Eukaryota</taxon>
        <taxon>Viridiplantae</taxon>
        <taxon>Streptophyta</taxon>
        <taxon>Embryophyta</taxon>
        <taxon>Tracheophyta</taxon>
        <taxon>Spermatophyta</taxon>
        <taxon>Magnoliopsida</taxon>
        <taxon>Liliopsida</taxon>
        <taxon>Poales</taxon>
        <taxon>Poaceae</taxon>
        <taxon>PACMAD clade</taxon>
        <taxon>Panicoideae</taxon>
        <taxon>Panicodae</taxon>
        <taxon>Paniceae</taxon>
        <taxon>Cenchrinae</taxon>
        <taxon>Setaria</taxon>
    </lineage>
</organism>
<accession>K3YNI9</accession>
<dbReference type="EnsemblPlants" id="KQL00940">
    <property type="protein sequence ID" value="KQL00940"/>
    <property type="gene ID" value="SETIT_015831mg"/>
</dbReference>
<keyword evidence="2" id="KW-1185">Reference proteome</keyword>
<dbReference type="HOGENOM" id="CLU_3300338_0_0_1"/>
<dbReference type="InParanoid" id="K3YNI9"/>
<proteinExistence type="predicted"/>
<evidence type="ECO:0000313" key="2">
    <source>
        <dbReference type="Proteomes" id="UP000004995"/>
    </source>
</evidence>
<dbReference type="AlphaFoldDB" id="K3YNI9"/>
<sequence>MVQRYCTLLFGAETWRVLRIRLRFCSHFQMWCMTQADVTF</sequence>
<dbReference type="Proteomes" id="UP000004995">
    <property type="component" value="Unassembled WGS sequence"/>
</dbReference>
<reference evidence="2" key="1">
    <citation type="journal article" date="2012" name="Nat. Biotechnol.">
        <title>Reference genome sequence of the model plant Setaria.</title>
        <authorList>
            <person name="Bennetzen J.L."/>
            <person name="Schmutz J."/>
            <person name="Wang H."/>
            <person name="Percifield R."/>
            <person name="Hawkins J."/>
            <person name="Pontaroli A.C."/>
            <person name="Estep M."/>
            <person name="Feng L."/>
            <person name="Vaughn J.N."/>
            <person name="Grimwood J."/>
            <person name="Jenkins J."/>
            <person name="Barry K."/>
            <person name="Lindquist E."/>
            <person name="Hellsten U."/>
            <person name="Deshpande S."/>
            <person name="Wang X."/>
            <person name="Wu X."/>
            <person name="Mitros T."/>
            <person name="Triplett J."/>
            <person name="Yang X."/>
            <person name="Ye C.Y."/>
            <person name="Mauro-Herrera M."/>
            <person name="Wang L."/>
            <person name="Li P."/>
            <person name="Sharma M."/>
            <person name="Sharma R."/>
            <person name="Ronald P.C."/>
            <person name="Panaud O."/>
            <person name="Kellogg E.A."/>
            <person name="Brutnell T.P."/>
            <person name="Doust A.N."/>
            <person name="Tuskan G.A."/>
            <person name="Rokhsar D."/>
            <person name="Devos K.M."/>
        </authorList>
    </citation>
    <scope>NUCLEOTIDE SEQUENCE [LARGE SCALE GENOMIC DNA]</scope>
    <source>
        <strain evidence="2">cv. Yugu1</strain>
    </source>
</reference>
<name>K3YNI9_SETIT</name>
<protein>
    <submittedName>
        <fullName evidence="1">Uncharacterized protein</fullName>
    </submittedName>
</protein>
<dbReference type="EMBL" id="AGNK02003588">
    <property type="status" value="NOT_ANNOTATED_CDS"/>
    <property type="molecule type" value="Genomic_DNA"/>
</dbReference>